<feature type="transmembrane region" description="Helical" evidence="8">
    <location>
        <begin position="446"/>
        <end position="470"/>
    </location>
</feature>
<keyword evidence="5" id="KW-0393">Immunoglobulin domain</keyword>
<dbReference type="PANTHER" id="PTHR44427:SF1">
    <property type="entry name" value="CARCINOEMBRYONIC ANTIGEN-RELATED CELL ADHESION MOLECULE 1"/>
    <property type="match status" value="1"/>
</dbReference>
<dbReference type="FunCoup" id="A0A5F5PF68">
    <property type="interactions" value="136"/>
</dbReference>
<evidence type="ECO:0000256" key="6">
    <source>
        <dbReference type="ARBA" id="ARBA00038222"/>
    </source>
</evidence>
<dbReference type="InterPro" id="IPR003599">
    <property type="entry name" value="Ig_sub"/>
</dbReference>
<evidence type="ECO:0000256" key="4">
    <source>
        <dbReference type="ARBA" id="ARBA00023180"/>
    </source>
</evidence>
<evidence type="ECO:0000256" key="3">
    <source>
        <dbReference type="ARBA" id="ARBA00023157"/>
    </source>
</evidence>
<keyword evidence="4" id="KW-0325">Glycoprotein</keyword>
<evidence type="ECO:0000256" key="5">
    <source>
        <dbReference type="ARBA" id="ARBA00023319"/>
    </source>
</evidence>
<dbReference type="Pfam" id="PF13927">
    <property type="entry name" value="Ig_3"/>
    <property type="match status" value="2"/>
</dbReference>
<dbReference type="SMART" id="SM00408">
    <property type="entry name" value="IGc2"/>
    <property type="match status" value="3"/>
</dbReference>
<dbReference type="InterPro" id="IPR036179">
    <property type="entry name" value="Ig-like_dom_sf"/>
</dbReference>
<dbReference type="GO" id="GO:0002682">
    <property type="term" value="P:regulation of immune system process"/>
    <property type="evidence" value="ECO:0000318"/>
    <property type="project" value="GO_Central"/>
</dbReference>
<dbReference type="CDD" id="cd12087">
    <property type="entry name" value="TM_EGFR-like"/>
    <property type="match status" value="1"/>
</dbReference>
<dbReference type="FunFam" id="2.60.40.10:FF:000340">
    <property type="entry name" value="Carcinoembryonic antigen-related cell adhesion molecule 1"/>
    <property type="match status" value="1"/>
</dbReference>
<reference evidence="10 11" key="1">
    <citation type="journal article" date="2009" name="Science">
        <title>Genome sequence, comparative analysis, and population genetics of the domestic horse.</title>
        <authorList>
            <consortium name="Broad Institute Genome Sequencing Platform"/>
            <consortium name="Broad Institute Whole Genome Assembly Team"/>
            <person name="Wade C.M."/>
            <person name="Giulotto E."/>
            <person name="Sigurdsson S."/>
            <person name="Zoli M."/>
            <person name="Gnerre S."/>
            <person name="Imsland F."/>
            <person name="Lear T.L."/>
            <person name="Adelson D.L."/>
            <person name="Bailey E."/>
            <person name="Bellone R.R."/>
            <person name="Bloecker H."/>
            <person name="Distl O."/>
            <person name="Edgar R.C."/>
            <person name="Garber M."/>
            <person name="Leeb T."/>
            <person name="Mauceli E."/>
            <person name="MacLeod J.N."/>
            <person name="Penedo M.C.T."/>
            <person name="Raison J.M."/>
            <person name="Sharpe T."/>
            <person name="Vogel J."/>
            <person name="Andersson L."/>
            <person name="Antczak D.F."/>
            <person name="Biagi T."/>
            <person name="Binns M.M."/>
            <person name="Chowdhary B.P."/>
            <person name="Coleman S.J."/>
            <person name="Della Valle G."/>
            <person name="Fryc S."/>
            <person name="Guerin G."/>
            <person name="Hasegawa T."/>
            <person name="Hill E.W."/>
            <person name="Jurka J."/>
            <person name="Kiialainen A."/>
            <person name="Lindgren G."/>
            <person name="Liu J."/>
            <person name="Magnani E."/>
            <person name="Mickelson J.R."/>
            <person name="Murray J."/>
            <person name="Nergadze S.G."/>
            <person name="Onofrio R."/>
            <person name="Pedroni S."/>
            <person name="Piras M.F."/>
            <person name="Raudsepp T."/>
            <person name="Rocchi M."/>
            <person name="Roeed K.H."/>
            <person name="Ryder O.A."/>
            <person name="Searle S."/>
            <person name="Skow L."/>
            <person name="Swinburne J.E."/>
            <person name="Syvaenen A.C."/>
            <person name="Tozaki T."/>
            <person name="Valberg S.J."/>
            <person name="Vaudin M."/>
            <person name="White J.R."/>
            <person name="Zody M.C."/>
            <person name="Lander E.S."/>
            <person name="Lindblad-Toh K."/>
        </authorList>
    </citation>
    <scope>NUCLEOTIDE SEQUENCE [LARGE SCALE GENOMIC DNA]</scope>
    <source>
        <strain evidence="10 11">Thoroughbred</strain>
    </source>
</reference>
<dbReference type="InParanoid" id="A0A5F5PF68"/>
<feature type="domain" description="Ig-like" evidence="9">
    <location>
        <begin position="257"/>
        <end position="337"/>
    </location>
</feature>
<dbReference type="PaxDb" id="9796-ENSECAP00000047026"/>
<feature type="compositionally biased region" description="Polar residues" evidence="7">
    <location>
        <begin position="488"/>
        <end position="503"/>
    </location>
</feature>
<dbReference type="InterPro" id="IPR003598">
    <property type="entry name" value="Ig_sub2"/>
</dbReference>
<dbReference type="Proteomes" id="UP000002281">
    <property type="component" value="Chromosome 10"/>
</dbReference>
<dbReference type="GO" id="GO:0007165">
    <property type="term" value="P:signal transduction"/>
    <property type="evidence" value="ECO:0000318"/>
    <property type="project" value="GO_Central"/>
</dbReference>
<keyword evidence="1" id="KW-0732">Signal</keyword>
<dbReference type="InterPro" id="IPR013783">
    <property type="entry name" value="Ig-like_fold"/>
</dbReference>
<keyword evidence="3" id="KW-1015">Disulfide bond</keyword>
<dbReference type="GeneTree" id="ENSGT01100000263479"/>
<dbReference type="FunFam" id="2.60.40.10:FF:000517">
    <property type="entry name" value="Carcinoembryonic antigen-related cell adhesion molecule 1"/>
    <property type="match status" value="1"/>
</dbReference>
<dbReference type="Gene3D" id="2.60.40.10">
    <property type="entry name" value="Immunoglobulins"/>
    <property type="match status" value="4"/>
</dbReference>
<dbReference type="InterPro" id="IPR007110">
    <property type="entry name" value="Ig-like_dom"/>
</dbReference>
<dbReference type="CDD" id="cd05774">
    <property type="entry name" value="IgV_CEACAM_D1"/>
    <property type="match status" value="1"/>
</dbReference>
<dbReference type="InterPro" id="IPR050831">
    <property type="entry name" value="CEA_cell_adhesion"/>
</dbReference>
<dbReference type="FunFam" id="2.60.40.10:FF:000244">
    <property type="entry name" value="carcinoembryonic antigen-related cell adhesion molecule 16"/>
    <property type="match status" value="2"/>
</dbReference>
<evidence type="ECO:0000259" key="9">
    <source>
        <dbReference type="PROSITE" id="PS50835"/>
    </source>
</evidence>
<feature type="domain" description="Ig-like" evidence="9">
    <location>
        <begin position="162"/>
        <end position="252"/>
    </location>
</feature>
<dbReference type="InterPro" id="IPR013106">
    <property type="entry name" value="Ig_V-set"/>
</dbReference>
<dbReference type="CDD" id="cd20948">
    <property type="entry name" value="IgC2_CEACAM5-like"/>
    <property type="match status" value="1"/>
</dbReference>
<dbReference type="AlphaFoldDB" id="A0A5F5PF68"/>
<keyword evidence="8" id="KW-1133">Transmembrane helix</keyword>
<evidence type="ECO:0000313" key="11">
    <source>
        <dbReference type="Proteomes" id="UP000002281"/>
    </source>
</evidence>
<keyword evidence="11" id="KW-1185">Reference proteome</keyword>
<keyword evidence="8" id="KW-0812">Transmembrane</keyword>
<organism evidence="10 11">
    <name type="scientific">Equus caballus</name>
    <name type="common">Horse</name>
    <dbReference type="NCBI Taxonomy" id="9796"/>
    <lineage>
        <taxon>Eukaryota</taxon>
        <taxon>Metazoa</taxon>
        <taxon>Chordata</taxon>
        <taxon>Craniata</taxon>
        <taxon>Vertebrata</taxon>
        <taxon>Euteleostomi</taxon>
        <taxon>Mammalia</taxon>
        <taxon>Eutheria</taxon>
        <taxon>Laurasiatheria</taxon>
        <taxon>Perissodactyla</taxon>
        <taxon>Equidae</taxon>
        <taxon>Equus</taxon>
    </lineage>
</organism>
<reference evidence="10" key="3">
    <citation type="submission" date="2025-09" db="UniProtKB">
        <authorList>
            <consortium name="Ensembl"/>
        </authorList>
    </citation>
    <scope>IDENTIFICATION</scope>
    <source>
        <strain evidence="10">Thoroughbred</strain>
    </source>
</reference>
<sequence length="652" mass="72104">MRLSGAQALLTEGGTEQAADTMVPPSAPAHRGPVPRQGVLLAVSLLTWILPTTAQLTIESVPSNAVQGKDVLLLVHNLPGNLAAYGWYKGDRVDPHQEIVSYVINTLQTTPGPLYSGRETIYYNGSLLFQNVTQEDTGYYTLQVFKANFQTEVGMGQLRIYPELTKPNIACNNSNPVEHRDPVVLTCEPETQNTTYRWSINNQNLPDSVWLKLSSDNRTLTLFNITRNDTGPYECETQNPVSAHRSDPFYLNVLYGPDAPTISPSDSYYQQGANLSLSCHAASNPPAQYSWLINGRPQQSTQELFIPNISANDSGSYTCLVHNSVTGLNRTTVKTITVSEPVAQPSIRASNTTVTEQKDIVVLTCLTSDTGISIQWFFNNQILGLTERMELSQDNSTLTIDPIRREDAGDYQCEVSNPVSSSKSDILTLDVKYDPTLGSSGLSAGAIGGIVIGVLAGVALIAALVYFLYIRKTSGASDQRDLTEHKTSAANHSQGHSDNSPNKNGHAAYFKEEVKEFDDIQMYSTQHSAQHKEGLSHSPSSIFSLTLLLLSKDNFPSIGSEVLVPLLYNTFTKFYSSYPFNSVHIYTEKCLNHKYILTMYEFSQVEHTHVSSTKIKKTCHPLKKTCSYFPAKRNHYADFQCTRFVLPVYAFT</sequence>
<feature type="region of interest" description="Disordered" evidence="7">
    <location>
        <begin position="480"/>
        <end position="505"/>
    </location>
</feature>
<keyword evidence="2" id="KW-0677">Repeat</keyword>
<name>A0A5F5PF68_HORSE</name>
<proteinExistence type="inferred from homology"/>
<dbReference type="STRING" id="9796.ENSECAP00000047026"/>
<evidence type="ECO:0000313" key="10">
    <source>
        <dbReference type="Ensembl" id="ENSECAP00000047026.2"/>
    </source>
</evidence>
<evidence type="ECO:0000256" key="8">
    <source>
        <dbReference type="SAM" id="Phobius"/>
    </source>
</evidence>
<evidence type="ECO:0000256" key="1">
    <source>
        <dbReference type="ARBA" id="ARBA00022729"/>
    </source>
</evidence>
<dbReference type="CDD" id="cd05740">
    <property type="entry name" value="IgI_hCEACAM_2_4_6_like"/>
    <property type="match status" value="2"/>
</dbReference>
<dbReference type="GO" id="GO:0005886">
    <property type="term" value="C:plasma membrane"/>
    <property type="evidence" value="ECO:0000318"/>
    <property type="project" value="GO_Central"/>
</dbReference>
<comment type="similarity">
    <text evidence="6">Belongs to the immunoglobulin superfamily. CEA family.</text>
</comment>
<protein>
    <recommendedName>
        <fullName evidence="9">Ig-like domain-containing protein</fullName>
    </recommendedName>
</protein>
<dbReference type="Pfam" id="PF07686">
    <property type="entry name" value="V-set"/>
    <property type="match status" value="1"/>
</dbReference>
<dbReference type="Ensembl" id="ENSECAT00000076998.2">
    <property type="protein sequence ID" value="ENSECAP00000047026.2"/>
    <property type="gene ID" value="ENSECAG00000053825.1"/>
</dbReference>
<dbReference type="SMART" id="SM00409">
    <property type="entry name" value="IG"/>
    <property type="match status" value="4"/>
</dbReference>
<accession>A0A5F5PF68</accession>
<reference evidence="10" key="2">
    <citation type="submission" date="2025-08" db="UniProtKB">
        <authorList>
            <consortium name="Ensembl"/>
        </authorList>
    </citation>
    <scope>IDENTIFICATION</scope>
    <source>
        <strain evidence="10">Thoroughbred</strain>
    </source>
</reference>
<dbReference type="GO" id="GO:0009986">
    <property type="term" value="C:cell surface"/>
    <property type="evidence" value="ECO:0000318"/>
    <property type="project" value="GO_Central"/>
</dbReference>
<dbReference type="GO" id="GO:1990782">
    <property type="term" value="F:protein tyrosine kinase binding"/>
    <property type="evidence" value="ECO:0000318"/>
    <property type="project" value="GO_Central"/>
</dbReference>
<keyword evidence="8" id="KW-0472">Membrane</keyword>
<dbReference type="PROSITE" id="PS50835">
    <property type="entry name" value="IG_LIKE"/>
    <property type="match status" value="3"/>
</dbReference>
<dbReference type="Pfam" id="PF13895">
    <property type="entry name" value="Ig_2"/>
    <property type="match status" value="1"/>
</dbReference>
<dbReference type="SUPFAM" id="SSF48726">
    <property type="entry name" value="Immunoglobulin"/>
    <property type="match status" value="4"/>
</dbReference>
<feature type="domain" description="Ig-like" evidence="9">
    <location>
        <begin position="345"/>
        <end position="430"/>
    </location>
</feature>
<dbReference type="PANTHER" id="PTHR44427">
    <property type="entry name" value="CARCINOEMBRYONIC ANTIGEN-RELATED CELL ADHESION MOLECULE 19"/>
    <property type="match status" value="1"/>
</dbReference>
<evidence type="ECO:0000256" key="7">
    <source>
        <dbReference type="SAM" id="MobiDB-lite"/>
    </source>
</evidence>
<dbReference type="Bgee" id="ENSECAG00000026978">
    <property type="expression patterns" value="Expressed in epithelium of bronchus and 18 other cell types or tissues"/>
</dbReference>
<evidence type="ECO:0000256" key="2">
    <source>
        <dbReference type="ARBA" id="ARBA00022737"/>
    </source>
</evidence>